<dbReference type="AlphaFoldDB" id="A0A1D1XKT2"/>
<dbReference type="Pfam" id="PF23622">
    <property type="entry name" value="LRR_At1g61320_AtMIF1"/>
    <property type="match status" value="1"/>
</dbReference>
<dbReference type="InterPro" id="IPR055357">
    <property type="entry name" value="LRR_At1g61320_AtMIF1"/>
</dbReference>
<dbReference type="Pfam" id="PF00646">
    <property type="entry name" value="F-box"/>
    <property type="match status" value="1"/>
</dbReference>
<dbReference type="PANTHER" id="PTHR34145">
    <property type="entry name" value="OS02G0105600 PROTEIN"/>
    <property type="match status" value="1"/>
</dbReference>
<dbReference type="CDD" id="cd22160">
    <property type="entry name" value="F-box_AtFBL13-like"/>
    <property type="match status" value="1"/>
</dbReference>
<name>A0A1D1XKT2_9ARAE</name>
<dbReference type="Gene3D" id="1.20.1280.50">
    <property type="match status" value="1"/>
</dbReference>
<proteinExistence type="predicted"/>
<evidence type="ECO:0000313" key="2">
    <source>
        <dbReference type="EMBL" id="JAT42961.1"/>
    </source>
</evidence>
<dbReference type="InterPro" id="IPR006566">
    <property type="entry name" value="FBD"/>
</dbReference>
<dbReference type="SUPFAM" id="SSF81383">
    <property type="entry name" value="F-box domain"/>
    <property type="match status" value="1"/>
</dbReference>
<accession>A0A1D1XKT2</accession>
<dbReference type="EMBL" id="GDJX01018642">
    <property type="protein sequence ID" value="JAT49294.1"/>
    <property type="molecule type" value="Transcribed_RNA"/>
</dbReference>
<dbReference type="PROSITE" id="PS50181">
    <property type="entry name" value="FBOX"/>
    <property type="match status" value="1"/>
</dbReference>
<protein>
    <submittedName>
        <fullName evidence="2">F-box/FBD/LRR-repeat protein At1g13570</fullName>
    </submittedName>
</protein>
<dbReference type="SMART" id="SM00256">
    <property type="entry name" value="FBOX"/>
    <property type="match status" value="1"/>
</dbReference>
<evidence type="ECO:0000259" key="1">
    <source>
        <dbReference type="PROSITE" id="PS50181"/>
    </source>
</evidence>
<dbReference type="InterPro" id="IPR053781">
    <property type="entry name" value="F-box_AtFBL13-like"/>
</dbReference>
<dbReference type="InterPro" id="IPR001810">
    <property type="entry name" value="F-box_dom"/>
</dbReference>
<evidence type="ECO:0000313" key="3">
    <source>
        <dbReference type="EMBL" id="JAT49294.1"/>
    </source>
</evidence>
<gene>
    <name evidence="2" type="primary">At1g13570_6</name>
    <name evidence="3" type="synonym">At1g13570_1</name>
    <name evidence="3" type="ORF">g.65160</name>
    <name evidence="2" type="ORF">g.65161</name>
</gene>
<dbReference type="EMBL" id="GDJX01024975">
    <property type="protein sequence ID" value="JAT42961.1"/>
    <property type="molecule type" value="Transcribed_RNA"/>
</dbReference>
<organism evidence="2">
    <name type="scientific">Anthurium amnicola</name>
    <dbReference type="NCBI Taxonomy" id="1678845"/>
    <lineage>
        <taxon>Eukaryota</taxon>
        <taxon>Viridiplantae</taxon>
        <taxon>Streptophyta</taxon>
        <taxon>Embryophyta</taxon>
        <taxon>Tracheophyta</taxon>
        <taxon>Spermatophyta</taxon>
        <taxon>Magnoliopsida</taxon>
        <taxon>Liliopsida</taxon>
        <taxon>Araceae</taxon>
        <taxon>Pothoideae</taxon>
        <taxon>Potheae</taxon>
        <taxon>Anthurium</taxon>
    </lineage>
</organism>
<dbReference type="PANTHER" id="PTHR34145:SF28">
    <property type="entry name" value="F-BOX DOMAIN-CONTAINING PROTEIN"/>
    <property type="match status" value="1"/>
</dbReference>
<dbReference type="InterPro" id="IPR053772">
    <property type="entry name" value="At1g61320/At1g61330-like"/>
</dbReference>
<dbReference type="InterPro" id="IPR036047">
    <property type="entry name" value="F-box-like_dom_sf"/>
</dbReference>
<sequence>MDAQPSSTSDVISSLPKDVIDTILKLLPIKDAVRTSMLSRKWRYAWTTLPRLVFTDKQLPELKTNIVKIMDQVLSRHMGTVVKFHLSTRLHDVPDLDRWISILCDKGVQEFIFKLDWGAPYIVPSTLFSCESLKYLKLSNCTISIPLEFRAFDMLTYLHLSGVNFVDDGLQNLLSKCPHLTNLSLIGIYCRTFLKILAPNLETFWFSGTFRDLYFEKTPNLTDVHIYLIDSIPSLNIGVQDRRVPDLMRALHHLGSIETLGLCGYALKFLLIGTVQESLNLTCSHLKTLRLSLNFEDMKGTAAVLRLLRDCPFLQELEIMTDSNQVTAMLPIGNYWEMVQYSDCSFNHLHEVRMISFSAAEPELEFMKYILANATVLETLDLWPADEILEDPEVLKEMLTFQRASKHAAIIWHDP</sequence>
<dbReference type="InterPro" id="IPR032675">
    <property type="entry name" value="LRR_dom_sf"/>
</dbReference>
<dbReference type="SUPFAM" id="SSF52047">
    <property type="entry name" value="RNI-like"/>
    <property type="match status" value="1"/>
</dbReference>
<reference evidence="2" key="1">
    <citation type="submission" date="2015-07" db="EMBL/GenBank/DDBJ databases">
        <title>Transcriptome Assembly of Anthurium amnicola.</title>
        <authorList>
            <person name="Suzuki J."/>
        </authorList>
    </citation>
    <scope>NUCLEOTIDE SEQUENCE</scope>
</reference>
<dbReference type="SMART" id="SM00579">
    <property type="entry name" value="FBD"/>
    <property type="match status" value="1"/>
</dbReference>
<dbReference type="Gene3D" id="3.80.10.10">
    <property type="entry name" value="Ribonuclease Inhibitor"/>
    <property type="match status" value="1"/>
</dbReference>
<feature type="domain" description="F-box" evidence="1">
    <location>
        <begin position="9"/>
        <end position="62"/>
    </location>
</feature>